<evidence type="ECO:0000313" key="12">
    <source>
        <dbReference type="EMBL" id="MDE5420469.1"/>
    </source>
</evidence>
<comment type="function">
    <text evidence="7">Degrades oligopeptides.</text>
</comment>
<keyword evidence="9" id="KW-0732">Signal</keyword>
<dbReference type="EC" id="3.4.21.-" evidence="7"/>
<dbReference type="InterPro" id="IPR036034">
    <property type="entry name" value="PDZ_sf"/>
</dbReference>
<dbReference type="SUPFAM" id="SSF52096">
    <property type="entry name" value="ClpP/crotonase"/>
    <property type="match status" value="1"/>
</dbReference>
<dbReference type="InterPro" id="IPR028204">
    <property type="entry name" value="Tricorn_C1"/>
</dbReference>
<dbReference type="InterPro" id="IPR011042">
    <property type="entry name" value="6-blade_b-propeller_TolB-like"/>
</dbReference>
<comment type="caution">
    <text evidence="12">The sequence shown here is derived from an EMBL/GenBank/DDBJ whole genome shotgun (WGS) entry which is preliminary data.</text>
</comment>
<dbReference type="Pfam" id="PF26549">
    <property type="entry name" value="Tricorn_N"/>
    <property type="match status" value="1"/>
</dbReference>
<evidence type="ECO:0000256" key="3">
    <source>
        <dbReference type="ARBA" id="ARBA00022490"/>
    </source>
</evidence>
<dbReference type="Proteomes" id="UP001528920">
    <property type="component" value="Unassembled WGS sequence"/>
</dbReference>
<evidence type="ECO:0000256" key="8">
    <source>
        <dbReference type="SAM" id="MobiDB-lite"/>
    </source>
</evidence>
<dbReference type="SUPFAM" id="SSF50156">
    <property type="entry name" value="PDZ domain-like"/>
    <property type="match status" value="1"/>
</dbReference>
<comment type="similarity">
    <text evidence="2 7">Belongs to the peptidase S41B family.</text>
</comment>
<keyword evidence="5 7" id="KW-0378">Hydrolase</keyword>
<dbReference type="Pfam" id="PF07676">
    <property type="entry name" value="PD40"/>
    <property type="match status" value="1"/>
</dbReference>
<keyword evidence="3 7" id="KW-0963">Cytoplasm</keyword>
<evidence type="ECO:0000256" key="1">
    <source>
        <dbReference type="ARBA" id="ARBA00004496"/>
    </source>
</evidence>
<dbReference type="InterPro" id="IPR029045">
    <property type="entry name" value="ClpP/crotonase-like_dom_sf"/>
</dbReference>
<dbReference type="PANTHER" id="PTHR43253:SF1">
    <property type="entry name" value="TRICORN PROTEASE HOMOLOG 2-RELATED"/>
    <property type="match status" value="1"/>
</dbReference>
<dbReference type="PANTHER" id="PTHR43253">
    <property type="entry name" value="TRICORN PROTEASE HOMOLOG 2-RELATED"/>
    <property type="match status" value="1"/>
</dbReference>
<evidence type="ECO:0000256" key="4">
    <source>
        <dbReference type="ARBA" id="ARBA00022670"/>
    </source>
</evidence>
<dbReference type="Gene3D" id="3.90.226.10">
    <property type="entry name" value="2-enoyl-CoA Hydratase, Chain A, domain 1"/>
    <property type="match status" value="1"/>
</dbReference>
<keyword evidence="13" id="KW-1185">Reference proteome</keyword>
<dbReference type="Gene3D" id="2.30.42.10">
    <property type="match status" value="1"/>
</dbReference>
<dbReference type="InterPro" id="IPR012393">
    <property type="entry name" value="Tricorn_protease"/>
</dbReference>
<dbReference type="SUPFAM" id="SSF82171">
    <property type="entry name" value="DPP6 N-terminal domain-like"/>
    <property type="match status" value="1"/>
</dbReference>
<dbReference type="RefSeq" id="WP_275111800.1">
    <property type="nucleotide sequence ID" value="NZ_JAKJSC010000011.1"/>
</dbReference>
<dbReference type="EMBL" id="JAKJSC010000011">
    <property type="protein sequence ID" value="MDE5420469.1"/>
    <property type="molecule type" value="Genomic_DNA"/>
</dbReference>
<dbReference type="Pfam" id="PF03572">
    <property type="entry name" value="Peptidase_S41"/>
    <property type="match status" value="1"/>
</dbReference>
<gene>
    <name evidence="12" type="ORF">L3049_20960</name>
</gene>
<feature type="signal peptide" evidence="9">
    <location>
        <begin position="1"/>
        <end position="19"/>
    </location>
</feature>
<feature type="domain" description="Tricorn protease C1" evidence="11">
    <location>
        <begin position="718"/>
        <end position="774"/>
    </location>
</feature>
<proteinExistence type="inferred from homology"/>
<dbReference type="Gene3D" id="3.30.750.44">
    <property type="match status" value="1"/>
</dbReference>
<evidence type="ECO:0000259" key="11">
    <source>
        <dbReference type="Pfam" id="PF14684"/>
    </source>
</evidence>
<name>A0ABT5VYI3_9BACT</name>
<keyword evidence="4 7" id="KW-0645">Protease</keyword>
<dbReference type="SUPFAM" id="SSF69304">
    <property type="entry name" value="Tricorn protease N-terminal domain"/>
    <property type="match status" value="1"/>
</dbReference>
<feature type="chain" id="PRO_5045289240" description="Tricorn protease homolog" evidence="9">
    <location>
        <begin position="20"/>
        <end position="1091"/>
    </location>
</feature>
<keyword evidence="6 7" id="KW-0720">Serine protease</keyword>
<feature type="domain" description="Tail specific protease" evidence="10">
    <location>
        <begin position="909"/>
        <end position="1061"/>
    </location>
</feature>
<dbReference type="InterPro" id="IPR011659">
    <property type="entry name" value="WD40"/>
</dbReference>
<dbReference type="Gene3D" id="2.120.10.60">
    <property type="entry name" value="Tricorn protease N-terminal domain"/>
    <property type="match status" value="2"/>
</dbReference>
<dbReference type="CDD" id="cd07562">
    <property type="entry name" value="Peptidase_S41_TRI"/>
    <property type="match status" value="1"/>
</dbReference>
<dbReference type="Gene3D" id="2.120.10.30">
    <property type="entry name" value="TolB, C-terminal domain"/>
    <property type="match status" value="1"/>
</dbReference>
<organism evidence="12 13">
    <name type="scientific">Paralabilibaculum antarcticum</name>
    <dbReference type="NCBI Taxonomy" id="2912572"/>
    <lineage>
        <taxon>Bacteria</taxon>
        <taxon>Pseudomonadati</taxon>
        <taxon>Bacteroidota</taxon>
        <taxon>Bacteroidia</taxon>
        <taxon>Marinilabiliales</taxon>
        <taxon>Marinifilaceae</taxon>
        <taxon>Paralabilibaculum</taxon>
    </lineage>
</organism>
<accession>A0ABT5VYI3</accession>
<protein>
    <recommendedName>
        <fullName evidence="7">Tricorn protease homolog</fullName>
        <ecNumber evidence="7">3.4.21.-</ecNumber>
    </recommendedName>
</protein>
<dbReference type="InterPro" id="IPR005151">
    <property type="entry name" value="Tail-specific_protease"/>
</dbReference>
<evidence type="ECO:0000256" key="7">
    <source>
        <dbReference type="PIRNR" id="PIRNR036421"/>
    </source>
</evidence>
<evidence type="ECO:0000256" key="6">
    <source>
        <dbReference type="ARBA" id="ARBA00022825"/>
    </source>
</evidence>
<comment type="subcellular location">
    <subcellularLocation>
        <location evidence="1 7">Cytoplasm</location>
    </subcellularLocation>
</comment>
<dbReference type="PIRSF" id="PIRSF036421">
    <property type="entry name" value="Tricorn_protease"/>
    <property type="match status" value="1"/>
</dbReference>
<evidence type="ECO:0000313" key="13">
    <source>
        <dbReference type="Proteomes" id="UP001528920"/>
    </source>
</evidence>
<evidence type="ECO:0000259" key="10">
    <source>
        <dbReference type="Pfam" id="PF03572"/>
    </source>
</evidence>
<evidence type="ECO:0000256" key="5">
    <source>
        <dbReference type="ARBA" id="ARBA00022801"/>
    </source>
</evidence>
<evidence type="ECO:0000256" key="2">
    <source>
        <dbReference type="ARBA" id="ARBA00008524"/>
    </source>
</evidence>
<reference evidence="12 13" key="1">
    <citation type="submission" date="2022-01" db="EMBL/GenBank/DDBJ databases">
        <title>Labilibaculum sp. nov, a marine bacterium isolated from Antarctica.</title>
        <authorList>
            <person name="Dai W."/>
        </authorList>
    </citation>
    <scope>NUCLEOTIDE SEQUENCE [LARGE SCALE GENOMIC DNA]</scope>
    <source>
        <strain evidence="12 13">DW002</strain>
    </source>
</reference>
<dbReference type="Pfam" id="PF14684">
    <property type="entry name" value="Tricorn_C1"/>
    <property type="match status" value="1"/>
</dbReference>
<evidence type="ECO:0000256" key="9">
    <source>
        <dbReference type="SAM" id="SignalP"/>
    </source>
</evidence>
<feature type="region of interest" description="Disordered" evidence="8">
    <location>
        <begin position="574"/>
        <end position="598"/>
    </location>
</feature>
<sequence>MKRTFILLFAVLLSGFVSAIGNAEWIRYAAISPNGEQIVFANKGDLYLVASKGGEARPLTFHKAHDFMPVWSHDGSKIAFASERYGNFDIFVINANGGAAKRLTYHSTNEYPYSFSNDDKNVIFGAQRLDAASHRQYPTRSQPELYQVAANGGRVDQIWTIPAEDIQVSKDGNQMIYHDKKGGENEFRKHHTSAITRDIWKYDKKANKHTMITSFNGEDRNPVYSTDEKSIYYLSEESGCFNVHKLALDNPANKEQITDFKMHPVRYLSMANNGALCYTHNGELFTMTDGNQQKVNVKINTEGKNNNEQIISVRGNVKEMAVSPDGKEIAYTARGEVFVSSVEAKMTKRITTTPAEERFVSFSPDGKSILYASERNAKWGIYQSKKVSDTEPYFYASTLLKEEPVIVNENENYQPKFSPDGKEIAFIENKRSLKIYNIESKKIRTIMNGDQLFYMGDGDQYFSWSPDSKWLLVEYSPVLANSEVVLISADGKQEMINLTESGYGDASPIWVNGGKQMLWFSDRHGLRSYANSGSRQMDVYTMFFTKDSWDRFNMSKDDYALLKEIEKKEKEAKEKAKKEAEKKVDKDKKKSKKKDDAKKDEVKKDSTLTFDWEGLKDRKKRLTIHSAKLADAVLSKDGEDLYYLAKFEKGYNLWTTKLRTKATKMLIKLGAKSGSLIWDKKMKNLFLLADGSMSKVDLAAKSTKPVSISGEMTLDVTAERQQMFNHVWKRVKSMFYISDYHGVDWDALKVNYQAKLGSVGNDFEFSELLSEMLGELNVSHCGARYYGGMSNGDKTASLGIFIDYSYKGEGIKIDEIMKGGPLDKQSLKVSKGMIIQHIDGVSIDSNVDFAKYLNRKAGQITLLHVYDPATKKSQDITMKPISLRKESGLLYDRWIKMNEADVEKLSNGKLGYVHLPGMSDGKYRDIYEKAMGKYFDKKGLIVDTRFNGGGDLVGDLSMFLTGVRFLDYAVEDRVLGFEPNYRWTKPSVALVGEAQYSDGSCFACGYQDLGIGKMIGMPVPGTCSFAGWEMLQNGKVLWGSVPVSAKNKKGEWMENNQTVPEVIIKNMPGKIDKGIDQQLEGAVKALQEACK</sequence>